<feature type="region of interest" description="Disordered" evidence="1">
    <location>
        <begin position="799"/>
        <end position="839"/>
    </location>
</feature>
<dbReference type="RefSeq" id="WP_190197152.1">
    <property type="nucleotide sequence ID" value="NZ_BMWE01000004.1"/>
</dbReference>
<protein>
    <recommendedName>
        <fullName evidence="4">AAA family ATPase</fullName>
    </recommendedName>
</protein>
<evidence type="ECO:0008006" key="4">
    <source>
        <dbReference type="Google" id="ProtNLM"/>
    </source>
</evidence>
<feature type="compositionally biased region" description="Low complexity" evidence="1">
    <location>
        <begin position="799"/>
        <end position="810"/>
    </location>
</feature>
<evidence type="ECO:0000313" key="3">
    <source>
        <dbReference type="Proteomes" id="UP000653308"/>
    </source>
</evidence>
<dbReference type="Proteomes" id="UP000653308">
    <property type="component" value="Unassembled WGS sequence"/>
</dbReference>
<accession>A0ABQ2ZCV1</accession>
<evidence type="ECO:0000313" key="2">
    <source>
        <dbReference type="EMBL" id="GGY12731.1"/>
    </source>
</evidence>
<dbReference type="InterPro" id="IPR007555">
    <property type="entry name" value="DUF499"/>
</dbReference>
<organism evidence="2 3">
    <name type="scientific">Streptomyces djakartensis</name>
    <dbReference type="NCBI Taxonomy" id="68193"/>
    <lineage>
        <taxon>Bacteria</taxon>
        <taxon>Bacillati</taxon>
        <taxon>Actinomycetota</taxon>
        <taxon>Actinomycetes</taxon>
        <taxon>Kitasatosporales</taxon>
        <taxon>Streptomycetaceae</taxon>
        <taxon>Streptomyces</taxon>
    </lineage>
</organism>
<name>A0ABQ2ZCV1_9ACTN</name>
<feature type="compositionally biased region" description="Pro residues" evidence="1">
    <location>
        <begin position="811"/>
        <end position="820"/>
    </location>
</feature>
<evidence type="ECO:0000256" key="1">
    <source>
        <dbReference type="SAM" id="MobiDB-lite"/>
    </source>
</evidence>
<reference evidence="3" key="1">
    <citation type="journal article" date="2019" name="Int. J. Syst. Evol. Microbiol.">
        <title>The Global Catalogue of Microorganisms (GCM) 10K type strain sequencing project: providing services to taxonomists for standard genome sequencing and annotation.</title>
        <authorList>
            <consortium name="The Broad Institute Genomics Platform"/>
            <consortium name="The Broad Institute Genome Sequencing Center for Infectious Disease"/>
            <person name="Wu L."/>
            <person name="Ma J."/>
        </authorList>
    </citation>
    <scope>NUCLEOTIDE SEQUENCE [LARGE SCALE GENOMIC DNA]</scope>
    <source>
        <strain evidence="3">JCM 4957</strain>
    </source>
</reference>
<sequence>MGTYAANLAGVFRGRTGIAPVYTDAGRFYQATYLTKKMRELLTDVMDVLSGGTGSHVLQLRTPFGGGKTHSLVALLHLVRDRAASIAACPDLKDIADPGEVQIAVLSGEELDPLSPMSATGVETHTLWGELAAQLGRYELVEQHDLTGSAPGGDVLRQVIGDGPTLILLDEVLIYVEKAMALQRAESTAGRQAMLFVQALTEAISAQPRAAMVYSLQASVGEAVGAEGLLSDLDKLVARVDAKREPVSGDEVLRVVQRRLFAELGDEAIHREVARSYSDVLRKQLLATAETGDARREAEEAADSLEKRVLAAYPLHPDLLDLMYHRWGSLPSYQRTRGALQFLAAVVHALWQSGAKSPLIGPGDIDFTDEASRGAFFSQVGERERYTSVLSSDVTSEGAGCTTVDRTLGADSPTIAQLRVGTRVATAIMLYSFGAREGEDRGVLESDLVRSVLVPGLTRNIVISALHDLREEELYLHYTGRRYRFEATPNLTKLVRDEASKLNSNEVLTEVRAELDKQLQGNKGVALWPETPGGIADERPLFTVAYLHPDWSEDRDPQEKFIEQAGKGSPRRYRNGLALVLPDKAQFDLARHAIRLRLAAKSLLDQHRKYNFSAEQIEELQEKAANARRDGSAAIGAAYSTVTIPTRSRSGDAPYVLEPSDLRTMLAAGRALHERVVEALSQRVFSSVTTAKLVALAGLGPDRKAVTCADLVDWFYSYYEFTKLWDKKVIASAIANAVKTSELGYAVGLVREEEEIVPRDARQVRFGERLTADEIDLSDDAAILWHDYARECLQATVEPAPNAPQSEAPAAPQPTPPSLAPRPQGGTSAGGAPAAPAPNDSVRVADIEAVLDRSGLFNLRRALSWLSDQPGQARIEIKIHAEGEFDRVSFRNGLVEPLEEATEVLDVDTQ</sequence>
<dbReference type="EMBL" id="BMWE01000004">
    <property type="protein sequence ID" value="GGY12731.1"/>
    <property type="molecule type" value="Genomic_DNA"/>
</dbReference>
<dbReference type="Pfam" id="PF04465">
    <property type="entry name" value="DUF499"/>
    <property type="match status" value="1"/>
</dbReference>
<keyword evidence="3" id="KW-1185">Reference proteome</keyword>
<comment type="caution">
    <text evidence="2">The sequence shown here is derived from an EMBL/GenBank/DDBJ whole genome shotgun (WGS) entry which is preliminary data.</text>
</comment>
<feature type="compositionally biased region" description="Low complexity" evidence="1">
    <location>
        <begin position="821"/>
        <end position="838"/>
    </location>
</feature>
<proteinExistence type="predicted"/>
<gene>
    <name evidence="2" type="ORF">GCM10010384_17660</name>
</gene>